<evidence type="ECO:0000259" key="2">
    <source>
        <dbReference type="Pfam" id="PF20253"/>
    </source>
</evidence>
<dbReference type="InterPro" id="IPR046539">
    <property type="entry name" value="DUF6604"/>
</dbReference>
<feature type="domain" description="DUF6604" evidence="2">
    <location>
        <begin position="140"/>
        <end position="201"/>
    </location>
</feature>
<keyword evidence="4" id="KW-1185">Reference proteome</keyword>
<dbReference type="PANTHER" id="PTHR38795">
    <property type="entry name" value="DUF6604 DOMAIN-CONTAINING PROTEIN"/>
    <property type="match status" value="1"/>
</dbReference>
<dbReference type="AlphaFoldDB" id="A0A6A6YFA7"/>
<reference evidence="3 5" key="1">
    <citation type="journal article" date="2020" name="Stud. Mycol.">
        <title>101 Dothideomycetes genomes: a test case for predicting lifestyles and emergence of pathogens.</title>
        <authorList>
            <person name="Haridas S."/>
            <person name="Albert R."/>
            <person name="Binder M."/>
            <person name="Bloem J."/>
            <person name="Labutti K."/>
            <person name="Salamov A."/>
            <person name="Andreopoulos B."/>
            <person name="Baker S."/>
            <person name="Barry K."/>
            <person name="Bills G."/>
            <person name="Bluhm B."/>
            <person name="Cannon C."/>
            <person name="Castanera R."/>
            <person name="Culley D."/>
            <person name="Daum C."/>
            <person name="Ezra D."/>
            <person name="Gonzalez J."/>
            <person name="Henrissat B."/>
            <person name="Kuo A."/>
            <person name="Liang C."/>
            <person name="Lipzen A."/>
            <person name="Lutzoni F."/>
            <person name="Magnuson J."/>
            <person name="Mondo S."/>
            <person name="Nolan M."/>
            <person name="Ohm R."/>
            <person name="Pangilinan J."/>
            <person name="Park H.-J."/>
            <person name="Ramirez L."/>
            <person name="Alfaro M."/>
            <person name="Sun H."/>
            <person name="Tritt A."/>
            <person name="Yoshinaga Y."/>
            <person name="Zwiers L.-H."/>
            <person name="Turgeon B."/>
            <person name="Goodwin S."/>
            <person name="Spatafora J."/>
            <person name="Crous P."/>
            <person name="Grigoriev I."/>
        </authorList>
    </citation>
    <scope>NUCLEOTIDE SEQUENCE</scope>
    <source>
        <strain evidence="3 5">CBS 304.34</strain>
    </source>
</reference>
<reference evidence="5" key="2">
    <citation type="submission" date="2020-04" db="EMBL/GenBank/DDBJ databases">
        <authorList>
            <consortium name="NCBI Genome Project"/>
        </authorList>
    </citation>
    <scope>NUCLEOTIDE SEQUENCE</scope>
    <source>
        <strain evidence="5">CBS 304.34</strain>
    </source>
</reference>
<name>A0A6A6YFA7_9PEZI</name>
<protein>
    <recommendedName>
        <fullName evidence="2">DUF6604 domain-containing protein</fullName>
    </recommendedName>
</protein>
<sequence>MQYKSDTEKIGGWLPETLKWYGYDTEILSEGPSEGQRHAASARLKGKARKIAREAAKQAAPGGYGDPAAQYKMRVSDFVPMAHLIASYNLSVPAIVRRLFSRAITARRKCADWFSQHSQQEKDSNSKHVYFIGILEIERDEEEVKAEFLFAIQCFLGGLQELRQYLGRSWKSYKEGRGKLLIASVTTYTAIAFVRLSELEFDHSITRPKECPLSKYPTWCLPCVLLFESLVNRADLPKDEVILPSQFYGTPSKPMRLEEITMFKVYSLLKNYVPKKDSPRGKFTITVGFASVLRDAGEDPRIVRLAECLPEICKIASASPCRFAEDEFSYGMRHLLLNKEVPIWLTFAAQMFVYTQDILGPETRQHLDDVKNTVRQALKWHEGHTAYFELLATHQKNKSEMRKDLNTIMARGGGVRAYVLEDKFSLERGPPWVLADEVFLGLDPSTEHYYLRSNPLRCGLLKYYALMQRHHKDHYTASEQMHVMSMAHLYAACRILHPQSPKWADMEFLIARQTSEHLFFGGWPQALQDSENKFLLVIGMPSNGTARGRRSASVKLNKKVRRFTKGQSLFFEILNERVSGMWDNVDCDTAKLREMFRDDQVWKHIATRTHSQHELSGNKWRDTPSLSDFTACVWLRCGLSYGAPDFCFDWLSMHRTCEGIFRAFGEAPAVTGIDPWGHSGETTFAILSRTGRAKNNTYGNGTKNVKEGRSAPVLNVVSDLIQDVCKRGYGDKEIHTLRSFSYGGRTDYGRDLWKLETLSPLYGGDDLVPKDLYSKPVPAHETTNGVESSQSQRVEEGGLVQEDPRLSVSEPGGLAESRVCEERV</sequence>
<gene>
    <name evidence="3 5" type="ORF">BDZ99DRAFT_573250</name>
</gene>
<dbReference type="PANTHER" id="PTHR38795:SF1">
    <property type="entry name" value="DUF6604 DOMAIN-CONTAINING PROTEIN"/>
    <property type="match status" value="1"/>
</dbReference>
<proteinExistence type="predicted"/>
<organism evidence="3">
    <name type="scientific">Mytilinidion resinicola</name>
    <dbReference type="NCBI Taxonomy" id="574789"/>
    <lineage>
        <taxon>Eukaryota</taxon>
        <taxon>Fungi</taxon>
        <taxon>Dikarya</taxon>
        <taxon>Ascomycota</taxon>
        <taxon>Pezizomycotina</taxon>
        <taxon>Dothideomycetes</taxon>
        <taxon>Pleosporomycetidae</taxon>
        <taxon>Mytilinidiales</taxon>
        <taxon>Mytilinidiaceae</taxon>
        <taxon>Mytilinidion</taxon>
    </lineage>
</organism>
<feature type="compositionally biased region" description="Polar residues" evidence="1">
    <location>
        <begin position="781"/>
        <end position="792"/>
    </location>
</feature>
<evidence type="ECO:0000256" key="1">
    <source>
        <dbReference type="SAM" id="MobiDB-lite"/>
    </source>
</evidence>
<feature type="domain" description="DUF6604" evidence="2">
    <location>
        <begin position="2"/>
        <end position="136"/>
    </location>
</feature>
<evidence type="ECO:0000313" key="4">
    <source>
        <dbReference type="Proteomes" id="UP000504636"/>
    </source>
</evidence>
<evidence type="ECO:0000313" key="5">
    <source>
        <dbReference type="RefSeq" id="XP_033574384.1"/>
    </source>
</evidence>
<dbReference type="Proteomes" id="UP000504636">
    <property type="component" value="Unplaced"/>
</dbReference>
<accession>A0A6A6YFA7</accession>
<dbReference type="OrthoDB" id="5238236at2759"/>
<reference evidence="5" key="3">
    <citation type="submission" date="2025-04" db="UniProtKB">
        <authorList>
            <consortium name="RefSeq"/>
        </authorList>
    </citation>
    <scope>IDENTIFICATION</scope>
    <source>
        <strain evidence="5">CBS 304.34</strain>
    </source>
</reference>
<dbReference type="RefSeq" id="XP_033574384.1">
    <property type="nucleotide sequence ID" value="XM_033728276.1"/>
</dbReference>
<dbReference type="Pfam" id="PF20253">
    <property type="entry name" value="DUF6604"/>
    <property type="match status" value="2"/>
</dbReference>
<feature type="region of interest" description="Disordered" evidence="1">
    <location>
        <begin position="773"/>
        <end position="824"/>
    </location>
</feature>
<dbReference type="EMBL" id="MU003705">
    <property type="protein sequence ID" value="KAF2807420.1"/>
    <property type="molecule type" value="Genomic_DNA"/>
</dbReference>
<dbReference type="GeneID" id="54469169"/>
<evidence type="ECO:0000313" key="3">
    <source>
        <dbReference type="EMBL" id="KAF2807420.1"/>
    </source>
</evidence>